<evidence type="ECO:0000256" key="2">
    <source>
        <dbReference type="ARBA" id="ARBA00010617"/>
    </source>
</evidence>
<evidence type="ECO:0000313" key="5">
    <source>
        <dbReference type="EMBL" id="CAI9538764.1"/>
    </source>
</evidence>
<dbReference type="PANTHER" id="PTHR24300">
    <property type="entry name" value="CYTOCHROME P450 508A4-RELATED"/>
    <property type="match status" value="1"/>
</dbReference>
<dbReference type="Proteomes" id="UP001162483">
    <property type="component" value="Unassembled WGS sequence"/>
</dbReference>
<evidence type="ECO:0000256" key="3">
    <source>
        <dbReference type="ARBA" id="ARBA00022723"/>
    </source>
</evidence>
<organism evidence="5 6">
    <name type="scientific">Staurois parvus</name>
    <dbReference type="NCBI Taxonomy" id="386267"/>
    <lineage>
        <taxon>Eukaryota</taxon>
        <taxon>Metazoa</taxon>
        <taxon>Chordata</taxon>
        <taxon>Craniata</taxon>
        <taxon>Vertebrata</taxon>
        <taxon>Euteleostomi</taxon>
        <taxon>Amphibia</taxon>
        <taxon>Batrachia</taxon>
        <taxon>Anura</taxon>
        <taxon>Neobatrachia</taxon>
        <taxon>Ranoidea</taxon>
        <taxon>Ranidae</taxon>
        <taxon>Staurois</taxon>
    </lineage>
</organism>
<comment type="caution">
    <text evidence="5">The sequence shown here is derived from an EMBL/GenBank/DDBJ whole genome shotgun (WGS) entry which is preliminary data.</text>
</comment>
<evidence type="ECO:0000256" key="4">
    <source>
        <dbReference type="ARBA" id="ARBA00023004"/>
    </source>
</evidence>
<reference evidence="5" key="1">
    <citation type="submission" date="2023-05" db="EMBL/GenBank/DDBJ databases">
        <authorList>
            <person name="Stuckert A."/>
        </authorList>
    </citation>
    <scope>NUCLEOTIDE SEQUENCE</scope>
</reference>
<sequence length="206" mass="23453">MKEVEHEKDPDFCDESLQAILVSLISAGSETTVSTLKFCLVLFAHYPDVQAKVQQEIDEVTQSLRLPRFEDRPQMPYTNAVIHEMQRVLDLTSTTLLHAVTKDIEFHGYAIPKGTIIIPFLSSVLYDPSQWETPERFNPGHFLDEEGQFRNRVAFMAFSAGKRVCPRESLARMELFFLLSALLQKFTIKLPPGAERRDSTPNGCMC</sequence>
<dbReference type="SUPFAM" id="SSF48264">
    <property type="entry name" value="Cytochrome P450"/>
    <property type="match status" value="1"/>
</dbReference>
<evidence type="ECO:0000256" key="1">
    <source>
        <dbReference type="ARBA" id="ARBA00001971"/>
    </source>
</evidence>
<proteinExistence type="inferred from homology"/>
<dbReference type="InterPro" id="IPR050182">
    <property type="entry name" value="Cytochrome_P450_fam2"/>
</dbReference>
<dbReference type="PRINTS" id="PR00463">
    <property type="entry name" value="EP450I"/>
</dbReference>
<comment type="cofactor">
    <cofactor evidence="1">
        <name>heme</name>
        <dbReference type="ChEBI" id="CHEBI:30413"/>
    </cofactor>
</comment>
<dbReference type="EMBL" id="CATNWA010000978">
    <property type="protein sequence ID" value="CAI9538764.1"/>
    <property type="molecule type" value="Genomic_DNA"/>
</dbReference>
<dbReference type="InterPro" id="IPR002401">
    <property type="entry name" value="Cyt_P450_E_grp-I"/>
</dbReference>
<dbReference type="InterPro" id="IPR036396">
    <property type="entry name" value="Cyt_P450_sf"/>
</dbReference>
<dbReference type="PRINTS" id="PR00385">
    <property type="entry name" value="P450"/>
</dbReference>
<evidence type="ECO:0000313" key="6">
    <source>
        <dbReference type="Proteomes" id="UP001162483"/>
    </source>
</evidence>
<protein>
    <submittedName>
        <fullName evidence="5">Uncharacterized protein</fullName>
    </submittedName>
</protein>
<dbReference type="PANTHER" id="PTHR24300:SF389">
    <property type="entry name" value="CYTOCHROME P450 2C20"/>
    <property type="match status" value="1"/>
</dbReference>
<name>A0ABN9ARW7_9NEOB</name>
<keyword evidence="6" id="KW-1185">Reference proteome</keyword>
<gene>
    <name evidence="5" type="ORF">SPARVUS_LOCUS1482348</name>
</gene>
<keyword evidence="4" id="KW-0408">Iron</keyword>
<keyword evidence="3" id="KW-0479">Metal-binding</keyword>
<dbReference type="Pfam" id="PF00067">
    <property type="entry name" value="p450"/>
    <property type="match status" value="1"/>
</dbReference>
<dbReference type="InterPro" id="IPR001128">
    <property type="entry name" value="Cyt_P450"/>
</dbReference>
<dbReference type="Gene3D" id="1.10.630.10">
    <property type="entry name" value="Cytochrome P450"/>
    <property type="match status" value="1"/>
</dbReference>
<accession>A0ABN9ARW7</accession>
<comment type="similarity">
    <text evidence="2">Belongs to the cytochrome P450 family.</text>
</comment>